<comment type="caution">
    <text evidence="2">The sequence shown here is derived from an EMBL/GenBank/DDBJ whole genome shotgun (WGS) entry which is preliminary data.</text>
</comment>
<organism evidence="2 3">
    <name type="scientific">Endozoicomonas elysicola</name>
    <dbReference type="NCBI Taxonomy" id="305900"/>
    <lineage>
        <taxon>Bacteria</taxon>
        <taxon>Pseudomonadati</taxon>
        <taxon>Pseudomonadota</taxon>
        <taxon>Gammaproteobacteria</taxon>
        <taxon>Oceanospirillales</taxon>
        <taxon>Endozoicomonadaceae</taxon>
        <taxon>Endozoicomonas</taxon>
    </lineage>
</organism>
<dbReference type="EMBL" id="JOJP01000001">
    <property type="protein sequence ID" value="KEI70748.1"/>
    <property type="molecule type" value="Genomic_DNA"/>
</dbReference>
<accession>A0A081K9C2</accession>
<dbReference type="STRING" id="305900.GV64_08330"/>
<proteinExistence type="predicted"/>
<evidence type="ECO:0000313" key="2">
    <source>
        <dbReference type="EMBL" id="KEI70748.1"/>
    </source>
</evidence>
<dbReference type="InterPro" id="IPR043519">
    <property type="entry name" value="NT_sf"/>
</dbReference>
<protein>
    <submittedName>
        <fullName evidence="2">DNA polymerase III subunit beta</fullName>
    </submittedName>
</protein>
<evidence type="ECO:0000259" key="1">
    <source>
        <dbReference type="Pfam" id="PF18765"/>
    </source>
</evidence>
<evidence type="ECO:0000313" key="3">
    <source>
        <dbReference type="Proteomes" id="UP000027997"/>
    </source>
</evidence>
<dbReference type="AlphaFoldDB" id="A0A081K9C2"/>
<dbReference type="eggNOG" id="COG1708">
    <property type="taxonomic scope" value="Bacteria"/>
</dbReference>
<reference evidence="2 3" key="1">
    <citation type="submission" date="2014-06" db="EMBL/GenBank/DDBJ databases">
        <title>Whole Genome Sequences of Three Symbiotic Endozoicomonas Bacteria.</title>
        <authorList>
            <person name="Neave M.J."/>
            <person name="Apprill A."/>
            <person name="Voolstra C.R."/>
        </authorList>
    </citation>
    <scope>NUCLEOTIDE SEQUENCE [LARGE SCALE GENOMIC DNA]</scope>
    <source>
        <strain evidence="2 3">DSM 22380</strain>
    </source>
</reference>
<dbReference type="SUPFAM" id="SSF81301">
    <property type="entry name" value="Nucleotidyltransferase"/>
    <property type="match status" value="1"/>
</dbReference>
<dbReference type="RefSeq" id="WP_020580640.1">
    <property type="nucleotide sequence ID" value="NZ_JOJP01000001.1"/>
</dbReference>
<dbReference type="Gene3D" id="3.30.460.10">
    <property type="entry name" value="Beta Polymerase, domain 2"/>
    <property type="match status" value="1"/>
</dbReference>
<feature type="domain" description="Polymerase beta nucleotidyltransferase" evidence="1">
    <location>
        <begin position="11"/>
        <end position="92"/>
    </location>
</feature>
<sequence>MRLTLKEQEAIRTVIYQADSEAQIWLFGSRANNEAKGGDIDLLIISKTLGLKDRTRIRLALYDLIGEQKIDLVIAGDDTDPFTRIALAEGVQL</sequence>
<dbReference type="Proteomes" id="UP000027997">
    <property type="component" value="Unassembled WGS sequence"/>
</dbReference>
<name>A0A081K9C2_9GAMM</name>
<gene>
    <name evidence="2" type="ORF">GV64_08330</name>
</gene>
<dbReference type="Pfam" id="PF18765">
    <property type="entry name" value="Polbeta"/>
    <property type="match status" value="1"/>
</dbReference>
<dbReference type="CDD" id="cd05403">
    <property type="entry name" value="NT_KNTase_like"/>
    <property type="match status" value="1"/>
</dbReference>
<dbReference type="InterPro" id="IPR041633">
    <property type="entry name" value="Polbeta"/>
</dbReference>
<keyword evidence="3" id="KW-1185">Reference proteome</keyword>